<sequence>MTKLHWEDLPDQARTAVEAHCGTVLKAESHAQGLMPGLAARLHTADGDSVFLKGVHSDSPAAGLYARERNVNWVLPHTVPAPRMLWSAEAAGWALMLFEYLPGDSADLTPGSPDLPEVLQTVAWLGDMLTPCEWPDAPAVALNVEPLLDKAAALLRKPDGELPNGAMYAAAVDAFEPAALAGDTLLHYDLHAGNVRTVNGTMYVVDWSFAAVGATWVDAVMLAPRLIEAGHTPEQAEALLAELPAWKTAPSAAVTGLAALWTLFREYKARYGPPAVRADRARAAAAGRTWLHHRTG</sequence>
<feature type="domain" description="Aminoglycoside phosphotransferase" evidence="1">
    <location>
        <begin position="42"/>
        <end position="245"/>
    </location>
</feature>
<dbReference type="Gene3D" id="3.90.1200.10">
    <property type="match status" value="1"/>
</dbReference>
<gene>
    <name evidence="2" type="ORF">HKK74_36535</name>
</gene>
<dbReference type="EMBL" id="JABVEC010000052">
    <property type="protein sequence ID" value="MBC6470959.1"/>
    <property type="molecule type" value="Genomic_DNA"/>
</dbReference>
<evidence type="ECO:0000313" key="3">
    <source>
        <dbReference type="Proteomes" id="UP000805614"/>
    </source>
</evidence>
<name>A0ABR7M1G6_9ACTN</name>
<protein>
    <submittedName>
        <fullName evidence="2">Phosphotransferase</fullName>
    </submittedName>
</protein>
<keyword evidence="3" id="KW-1185">Reference proteome</keyword>
<organism evidence="2 3">
    <name type="scientific">Actinomadura alba</name>
    <dbReference type="NCBI Taxonomy" id="406431"/>
    <lineage>
        <taxon>Bacteria</taxon>
        <taxon>Bacillati</taxon>
        <taxon>Actinomycetota</taxon>
        <taxon>Actinomycetes</taxon>
        <taxon>Streptosporangiales</taxon>
        <taxon>Thermomonosporaceae</taxon>
        <taxon>Actinomadura</taxon>
    </lineage>
</organism>
<comment type="caution">
    <text evidence="2">The sequence shown here is derived from an EMBL/GenBank/DDBJ whole genome shotgun (WGS) entry which is preliminary data.</text>
</comment>
<evidence type="ECO:0000313" key="2">
    <source>
        <dbReference type="EMBL" id="MBC6470959.1"/>
    </source>
</evidence>
<dbReference type="RefSeq" id="WP_187247998.1">
    <property type="nucleotide sequence ID" value="NZ_BAAAOK010000054.1"/>
</dbReference>
<accession>A0ABR7M1G6</accession>
<dbReference type="Proteomes" id="UP000805614">
    <property type="component" value="Unassembled WGS sequence"/>
</dbReference>
<evidence type="ECO:0000259" key="1">
    <source>
        <dbReference type="Pfam" id="PF01636"/>
    </source>
</evidence>
<dbReference type="InterPro" id="IPR002575">
    <property type="entry name" value="Aminoglycoside_PTrfase"/>
</dbReference>
<dbReference type="SUPFAM" id="SSF56112">
    <property type="entry name" value="Protein kinase-like (PK-like)"/>
    <property type="match status" value="1"/>
</dbReference>
<dbReference type="Pfam" id="PF01636">
    <property type="entry name" value="APH"/>
    <property type="match status" value="1"/>
</dbReference>
<reference evidence="2 3" key="1">
    <citation type="submission" date="2020-06" db="EMBL/GenBank/DDBJ databases">
        <title>Actinomadura xiongansis sp. nov., isolated from soil of Baiyangdian.</title>
        <authorList>
            <person name="Zhang X."/>
        </authorList>
    </citation>
    <scope>NUCLEOTIDE SEQUENCE [LARGE SCALE GENOMIC DNA]</scope>
    <source>
        <strain evidence="2 3">HBUM206468</strain>
    </source>
</reference>
<proteinExistence type="predicted"/>
<dbReference type="InterPro" id="IPR011009">
    <property type="entry name" value="Kinase-like_dom_sf"/>
</dbReference>